<feature type="transmembrane region" description="Helical" evidence="7">
    <location>
        <begin position="565"/>
        <end position="584"/>
    </location>
</feature>
<feature type="transmembrane region" description="Helical" evidence="7">
    <location>
        <begin position="360"/>
        <end position="381"/>
    </location>
</feature>
<evidence type="ECO:0000256" key="3">
    <source>
        <dbReference type="ARBA" id="ARBA00022692"/>
    </source>
</evidence>
<keyword evidence="5 7" id="KW-0472">Membrane</keyword>
<dbReference type="InterPro" id="IPR050930">
    <property type="entry name" value="MFS_Vesicular_Transporter"/>
</dbReference>
<dbReference type="Proteomes" id="UP001286313">
    <property type="component" value="Unassembled WGS sequence"/>
</dbReference>
<evidence type="ECO:0000256" key="4">
    <source>
        <dbReference type="ARBA" id="ARBA00022989"/>
    </source>
</evidence>
<evidence type="ECO:0000256" key="6">
    <source>
        <dbReference type="SAM" id="MobiDB-lite"/>
    </source>
</evidence>
<evidence type="ECO:0000313" key="10">
    <source>
        <dbReference type="Proteomes" id="UP001286313"/>
    </source>
</evidence>
<dbReference type="InterPro" id="IPR036259">
    <property type="entry name" value="MFS_trans_sf"/>
</dbReference>
<feature type="transmembrane region" description="Helical" evidence="7">
    <location>
        <begin position="453"/>
        <end position="474"/>
    </location>
</feature>
<feature type="transmembrane region" description="Helical" evidence="7">
    <location>
        <begin position="292"/>
        <end position="316"/>
    </location>
</feature>
<feature type="domain" description="Major facilitator superfamily (MFS) profile" evidence="8">
    <location>
        <begin position="291"/>
        <end position="630"/>
    </location>
</feature>
<evidence type="ECO:0000256" key="7">
    <source>
        <dbReference type="SAM" id="Phobius"/>
    </source>
</evidence>
<feature type="transmembrane region" description="Helical" evidence="7">
    <location>
        <begin position="387"/>
        <end position="416"/>
    </location>
</feature>
<dbReference type="SUPFAM" id="SSF103473">
    <property type="entry name" value="MFS general substrate transporter"/>
    <property type="match status" value="1"/>
</dbReference>
<dbReference type="InterPro" id="IPR011701">
    <property type="entry name" value="MFS"/>
</dbReference>
<gene>
    <name evidence="9" type="ORF">Pcinc_005992</name>
</gene>
<proteinExistence type="predicted"/>
<evidence type="ECO:0000256" key="5">
    <source>
        <dbReference type="ARBA" id="ARBA00023136"/>
    </source>
</evidence>
<sequence>MKTFKKCWFNVNGGNAGDPPTPTPTPTPTSREAPVPPHGPIPHEDDAAAEVAVAGAGAAAAAVACSSNEESDSEEVDEDDEILCSMVVQLLEDSLPKLSSSFPAHNTEGRCGGGGVDTFKINPSYPLSGNPIAYPPSARHLEAGSTYPYNPAAESSSTAWGFTHNFGSVPHTYGSLPHNFAHHPNHHHNNNSCSATNRPPTPSFTIDPFTSSLSSWDAATFDPSLLVTKKASTRVHQHYTMFNNDPPSYSTIPEKEPFIPPTTGAEREFDENGIGVGGPGRCGGRRYTRPQLLLLGSALFVICAAFASISIMAPFFPYQVEQRGLGSSTAGVIFSTYSLVLVVASPIFGKIIPLLNLREAYLVSTAVVGIAEISFGMVAFVHDPVMFIVVSICLRTLAALGTACFLTIIYAIIPIIFPGDINTMNGMLETAVGVGMCVGPALGVWLYSVGGFFLPFFCLGGFILLTVIVSCFIFPEDELHMMNGGGGDRETASVWRIATRPGATISLVILASAALCFGALYPTLQPHMSKLGVSVEGVGLMFLMVSAVYTVSAPLIGLATDRYGWMWGVMLLGLVLTALALILIGNSPLLPRVSHQEMYVQDVVGLVLLALSSAMTIVPTYGAVLQSAAK</sequence>
<dbReference type="PANTHER" id="PTHR23506">
    <property type="entry name" value="GH10249P"/>
    <property type="match status" value="1"/>
</dbReference>
<feature type="region of interest" description="Disordered" evidence="6">
    <location>
        <begin position="10"/>
        <end position="45"/>
    </location>
</feature>
<reference evidence="9" key="1">
    <citation type="submission" date="2023-10" db="EMBL/GenBank/DDBJ databases">
        <title>Genome assemblies of two species of porcelain crab, Petrolisthes cinctipes and Petrolisthes manimaculis (Anomura: Porcellanidae).</title>
        <authorList>
            <person name="Angst P."/>
        </authorList>
    </citation>
    <scope>NUCLEOTIDE SEQUENCE</scope>
    <source>
        <strain evidence="9">PB745_01</strain>
        <tissue evidence="9">Gill</tissue>
    </source>
</reference>
<dbReference type="Pfam" id="PF07690">
    <property type="entry name" value="MFS_1"/>
    <property type="match status" value="1"/>
</dbReference>
<keyword evidence="10" id="KW-1185">Reference proteome</keyword>
<keyword evidence="2" id="KW-0813">Transport</keyword>
<keyword evidence="4 7" id="KW-1133">Transmembrane helix</keyword>
<protein>
    <recommendedName>
        <fullName evidence="8">Major facilitator superfamily (MFS) profile domain-containing protein</fullName>
    </recommendedName>
</protein>
<name>A0AAE1L018_PETCI</name>
<evidence type="ECO:0000256" key="2">
    <source>
        <dbReference type="ARBA" id="ARBA00022448"/>
    </source>
</evidence>
<dbReference type="EMBL" id="JAWQEG010000446">
    <property type="protein sequence ID" value="KAK3890077.1"/>
    <property type="molecule type" value="Genomic_DNA"/>
</dbReference>
<dbReference type="PROSITE" id="PS50850">
    <property type="entry name" value="MFS"/>
    <property type="match status" value="1"/>
</dbReference>
<feature type="transmembrane region" description="Helical" evidence="7">
    <location>
        <begin position="428"/>
        <end position="447"/>
    </location>
</feature>
<dbReference type="InterPro" id="IPR020846">
    <property type="entry name" value="MFS_dom"/>
</dbReference>
<evidence type="ECO:0000259" key="8">
    <source>
        <dbReference type="PROSITE" id="PS50850"/>
    </source>
</evidence>
<keyword evidence="3 7" id="KW-0812">Transmembrane</keyword>
<comment type="subcellular location">
    <subcellularLocation>
        <location evidence="1">Membrane</location>
        <topology evidence="1">Multi-pass membrane protein</topology>
    </subcellularLocation>
</comment>
<accession>A0AAE1L018</accession>
<dbReference type="AlphaFoldDB" id="A0AAE1L018"/>
<evidence type="ECO:0000313" key="9">
    <source>
        <dbReference type="EMBL" id="KAK3890077.1"/>
    </source>
</evidence>
<evidence type="ECO:0000256" key="1">
    <source>
        <dbReference type="ARBA" id="ARBA00004141"/>
    </source>
</evidence>
<dbReference type="GO" id="GO:0016020">
    <property type="term" value="C:membrane"/>
    <property type="evidence" value="ECO:0007669"/>
    <property type="project" value="UniProtKB-SubCell"/>
</dbReference>
<feature type="transmembrane region" description="Helical" evidence="7">
    <location>
        <begin position="328"/>
        <end position="348"/>
    </location>
</feature>
<dbReference type="Gene3D" id="1.20.1250.20">
    <property type="entry name" value="MFS general substrate transporter like domains"/>
    <property type="match status" value="2"/>
</dbReference>
<dbReference type="PANTHER" id="PTHR23506:SF28">
    <property type="entry name" value="MFS-TYPE TRANSPORTER SLC18B1-LIKE PROTEIN"/>
    <property type="match status" value="1"/>
</dbReference>
<feature type="transmembrane region" description="Helical" evidence="7">
    <location>
        <begin position="604"/>
        <end position="624"/>
    </location>
</feature>
<feature type="transmembrane region" description="Helical" evidence="7">
    <location>
        <begin position="540"/>
        <end position="558"/>
    </location>
</feature>
<dbReference type="GO" id="GO:0022857">
    <property type="term" value="F:transmembrane transporter activity"/>
    <property type="evidence" value="ECO:0007669"/>
    <property type="project" value="InterPro"/>
</dbReference>
<comment type="caution">
    <text evidence="9">The sequence shown here is derived from an EMBL/GenBank/DDBJ whole genome shotgun (WGS) entry which is preliminary data.</text>
</comment>
<feature type="transmembrane region" description="Helical" evidence="7">
    <location>
        <begin position="502"/>
        <end position="520"/>
    </location>
</feature>
<organism evidence="9 10">
    <name type="scientific">Petrolisthes cinctipes</name>
    <name type="common">Flat porcelain crab</name>
    <dbReference type="NCBI Taxonomy" id="88211"/>
    <lineage>
        <taxon>Eukaryota</taxon>
        <taxon>Metazoa</taxon>
        <taxon>Ecdysozoa</taxon>
        <taxon>Arthropoda</taxon>
        <taxon>Crustacea</taxon>
        <taxon>Multicrustacea</taxon>
        <taxon>Malacostraca</taxon>
        <taxon>Eumalacostraca</taxon>
        <taxon>Eucarida</taxon>
        <taxon>Decapoda</taxon>
        <taxon>Pleocyemata</taxon>
        <taxon>Anomura</taxon>
        <taxon>Galatheoidea</taxon>
        <taxon>Porcellanidae</taxon>
        <taxon>Petrolisthes</taxon>
    </lineage>
</organism>